<dbReference type="EMBL" id="BPLR01014051">
    <property type="protein sequence ID" value="GIY65934.1"/>
    <property type="molecule type" value="Genomic_DNA"/>
</dbReference>
<reference evidence="1 2" key="1">
    <citation type="submission" date="2021-06" db="EMBL/GenBank/DDBJ databases">
        <title>Caerostris extrusa draft genome.</title>
        <authorList>
            <person name="Kono N."/>
            <person name="Arakawa K."/>
        </authorList>
    </citation>
    <scope>NUCLEOTIDE SEQUENCE [LARGE SCALE GENOMIC DNA]</scope>
</reference>
<sequence>MFQVRMPCCFDQWHGKLMACCNNRKVICFSHPNMIVLHLTDDFRSPTRLGYDENTLSFCSSSASLKLQVILVFVRIVRKIYKSIPT</sequence>
<dbReference type="AlphaFoldDB" id="A0AAV4V7C6"/>
<evidence type="ECO:0000313" key="2">
    <source>
        <dbReference type="Proteomes" id="UP001054945"/>
    </source>
</evidence>
<accession>A0AAV4V7C6</accession>
<gene>
    <name evidence="1" type="ORF">CEXT_577711</name>
</gene>
<evidence type="ECO:0000313" key="1">
    <source>
        <dbReference type="EMBL" id="GIY65934.1"/>
    </source>
</evidence>
<keyword evidence="2" id="KW-1185">Reference proteome</keyword>
<protein>
    <submittedName>
        <fullName evidence="1">Uncharacterized protein</fullName>
    </submittedName>
</protein>
<comment type="caution">
    <text evidence="1">The sequence shown here is derived from an EMBL/GenBank/DDBJ whole genome shotgun (WGS) entry which is preliminary data.</text>
</comment>
<name>A0AAV4V7C6_CAEEX</name>
<proteinExistence type="predicted"/>
<dbReference type="Proteomes" id="UP001054945">
    <property type="component" value="Unassembled WGS sequence"/>
</dbReference>
<organism evidence="1 2">
    <name type="scientific">Caerostris extrusa</name>
    <name type="common">Bark spider</name>
    <name type="synonym">Caerostris bankana</name>
    <dbReference type="NCBI Taxonomy" id="172846"/>
    <lineage>
        <taxon>Eukaryota</taxon>
        <taxon>Metazoa</taxon>
        <taxon>Ecdysozoa</taxon>
        <taxon>Arthropoda</taxon>
        <taxon>Chelicerata</taxon>
        <taxon>Arachnida</taxon>
        <taxon>Araneae</taxon>
        <taxon>Araneomorphae</taxon>
        <taxon>Entelegynae</taxon>
        <taxon>Araneoidea</taxon>
        <taxon>Araneidae</taxon>
        <taxon>Caerostris</taxon>
    </lineage>
</organism>